<dbReference type="EC" id="2.7.4.8" evidence="4 13"/>
<dbReference type="InterPro" id="IPR008144">
    <property type="entry name" value="Guanylate_kin-like_dom"/>
</dbReference>
<dbReference type="GO" id="GO:0004385">
    <property type="term" value="F:GMP kinase activity"/>
    <property type="evidence" value="ECO:0007669"/>
    <property type="project" value="UniProtKB-UniRule"/>
</dbReference>
<dbReference type="FunFam" id="3.30.63.10:FF:000002">
    <property type="entry name" value="Guanylate kinase 1"/>
    <property type="match status" value="1"/>
</dbReference>
<proteinExistence type="inferred from homology"/>
<evidence type="ECO:0000256" key="8">
    <source>
        <dbReference type="ARBA" id="ARBA00022741"/>
    </source>
</evidence>
<dbReference type="PROSITE" id="PS00856">
    <property type="entry name" value="GUANYLATE_KINASE_1"/>
    <property type="match status" value="1"/>
</dbReference>
<gene>
    <name evidence="13 15" type="primary">gmk</name>
    <name evidence="15" type="ORF">H8706_02145</name>
</gene>
<reference evidence="15" key="1">
    <citation type="submission" date="2020-08" db="EMBL/GenBank/DDBJ databases">
        <title>Genome public.</title>
        <authorList>
            <person name="Liu C."/>
            <person name="Sun Q."/>
        </authorList>
    </citation>
    <scope>NUCLEOTIDE SEQUENCE</scope>
    <source>
        <strain evidence="15">NSJ-50</strain>
    </source>
</reference>
<comment type="caution">
    <text evidence="15">The sequence shown here is derived from an EMBL/GenBank/DDBJ whole genome shotgun (WGS) entry which is preliminary data.</text>
</comment>
<evidence type="ECO:0000256" key="13">
    <source>
        <dbReference type="HAMAP-Rule" id="MF_00328"/>
    </source>
</evidence>
<dbReference type="InterPro" id="IPR017665">
    <property type="entry name" value="Guanylate_kinase"/>
</dbReference>
<dbReference type="PROSITE" id="PS50052">
    <property type="entry name" value="GUANYLATE_KINASE_2"/>
    <property type="match status" value="1"/>
</dbReference>
<keyword evidence="7 13" id="KW-0808">Transferase</keyword>
<dbReference type="PANTHER" id="PTHR23117">
    <property type="entry name" value="GUANYLATE KINASE-RELATED"/>
    <property type="match status" value="1"/>
</dbReference>
<feature type="domain" description="Guanylate kinase-like" evidence="14">
    <location>
        <begin position="6"/>
        <end position="186"/>
    </location>
</feature>
<evidence type="ECO:0000256" key="7">
    <source>
        <dbReference type="ARBA" id="ARBA00022679"/>
    </source>
</evidence>
<dbReference type="GO" id="GO:0005829">
    <property type="term" value="C:cytosol"/>
    <property type="evidence" value="ECO:0007669"/>
    <property type="project" value="TreeGrafter"/>
</dbReference>
<evidence type="ECO:0000256" key="3">
    <source>
        <dbReference type="ARBA" id="ARBA00005790"/>
    </source>
</evidence>
<name>A0A926F7H8_9FIRM</name>
<dbReference type="PANTHER" id="PTHR23117:SF13">
    <property type="entry name" value="GUANYLATE KINASE"/>
    <property type="match status" value="1"/>
</dbReference>
<comment type="catalytic activity">
    <reaction evidence="12 13">
        <text>GMP + ATP = GDP + ADP</text>
        <dbReference type="Rhea" id="RHEA:20780"/>
        <dbReference type="ChEBI" id="CHEBI:30616"/>
        <dbReference type="ChEBI" id="CHEBI:58115"/>
        <dbReference type="ChEBI" id="CHEBI:58189"/>
        <dbReference type="ChEBI" id="CHEBI:456216"/>
        <dbReference type="EC" id="2.7.4.8"/>
    </reaction>
</comment>
<evidence type="ECO:0000313" key="15">
    <source>
        <dbReference type="EMBL" id="MBC8595673.1"/>
    </source>
</evidence>
<dbReference type="SUPFAM" id="SSF52540">
    <property type="entry name" value="P-loop containing nucleoside triphosphate hydrolases"/>
    <property type="match status" value="1"/>
</dbReference>
<protein>
    <recommendedName>
        <fullName evidence="5 13">Guanylate kinase</fullName>
        <ecNumber evidence="4 13">2.7.4.8</ecNumber>
    </recommendedName>
    <alternativeName>
        <fullName evidence="11 13">GMP kinase</fullName>
    </alternativeName>
</protein>
<evidence type="ECO:0000256" key="6">
    <source>
        <dbReference type="ARBA" id="ARBA00022490"/>
    </source>
</evidence>
<comment type="similarity">
    <text evidence="3 13">Belongs to the guanylate kinase family.</text>
</comment>
<dbReference type="EMBL" id="JACRTE010000002">
    <property type="protein sequence ID" value="MBC8595673.1"/>
    <property type="molecule type" value="Genomic_DNA"/>
</dbReference>
<keyword evidence="16" id="KW-1185">Reference proteome</keyword>
<dbReference type="Gene3D" id="3.40.50.300">
    <property type="entry name" value="P-loop containing nucleotide triphosphate hydrolases"/>
    <property type="match status" value="1"/>
</dbReference>
<dbReference type="NCBIfam" id="TIGR03263">
    <property type="entry name" value="guanyl_kin"/>
    <property type="match status" value="1"/>
</dbReference>
<evidence type="ECO:0000256" key="5">
    <source>
        <dbReference type="ARBA" id="ARBA00016296"/>
    </source>
</evidence>
<comment type="subcellular location">
    <subcellularLocation>
        <location evidence="2 13">Cytoplasm</location>
    </subcellularLocation>
</comment>
<dbReference type="InterPro" id="IPR027417">
    <property type="entry name" value="P-loop_NTPase"/>
</dbReference>
<dbReference type="InterPro" id="IPR008145">
    <property type="entry name" value="GK/Ca_channel_bsu"/>
</dbReference>
<evidence type="ECO:0000256" key="2">
    <source>
        <dbReference type="ARBA" id="ARBA00004496"/>
    </source>
</evidence>
<keyword evidence="6 13" id="KW-0963">Cytoplasm</keyword>
<evidence type="ECO:0000256" key="12">
    <source>
        <dbReference type="ARBA" id="ARBA00048594"/>
    </source>
</evidence>
<dbReference type="Proteomes" id="UP000647416">
    <property type="component" value="Unassembled WGS sequence"/>
</dbReference>
<accession>A0A926F7H8</accession>
<sequence>MTNRKGTLIVLSGPSGTGKGTVLKHFFDNYADDAVKLSISATTRLPRDGETDGVNYFFVEKEKFENMVQNDMLLEWASFCGNCYGTPKAFVDENLENGCDVILEIEVQGALKVMEKRPDAAFVFIAPPSMQELKNRIVGRQTETADVIEKRMETAKWEVQNISKYTYAVVNDDADMAAKRLKTIIDAERLKVEKNNFANLNG</sequence>
<evidence type="ECO:0000259" key="14">
    <source>
        <dbReference type="PROSITE" id="PS50052"/>
    </source>
</evidence>
<dbReference type="SMART" id="SM00072">
    <property type="entry name" value="GuKc"/>
    <property type="match status" value="1"/>
</dbReference>
<feature type="binding site" evidence="13">
    <location>
        <begin position="13"/>
        <end position="20"/>
    </location>
    <ligand>
        <name>ATP</name>
        <dbReference type="ChEBI" id="CHEBI:30616"/>
    </ligand>
</feature>
<dbReference type="CDD" id="cd00071">
    <property type="entry name" value="GMPK"/>
    <property type="match status" value="1"/>
</dbReference>
<dbReference type="Gene3D" id="3.30.63.10">
    <property type="entry name" value="Guanylate Kinase phosphate binding domain"/>
    <property type="match status" value="1"/>
</dbReference>
<dbReference type="AlphaFoldDB" id="A0A926F7H8"/>
<evidence type="ECO:0000256" key="1">
    <source>
        <dbReference type="ARBA" id="ARBA00003531"/>
    </source>
</evidence>
<dbReference type="HAMAP" id="MF_00328">
    <property type="entry name" value="Guanylate_kinase"/>
    <property type="match status" value="1"/>
</dbReference>
<evidence type="ECO:0000313" key="16">
    <source>
        <dbReference type="Proteomes" id="UP000647416"/>
    </source>
</evidence>
<evidence type="ECO:0000256" key="11">
    <source>
        <dbReference type="ARBA" id="ARBA00030128"/>
    </source>
</evidence>
<dbReference type="FunFam" id="3.40.50.300:FF:000855">
    <property type="entry name" value="Guanylate kinase"/>
    <property type="match status" value="1"/>
</dbReference>
<dbReference type="InterPro" id="IPR020590">
    <property type="entry name" value="Guanylate_kinase_CS"/>
</dbReference>
<keyword evidence="10 13" id="KW-0067">ATP-binding</keyword>
<keyword evidence="8 13" id="KW-0547">Nucleotide-binding</keyword>
<dbReference type="GO" id="GO:0005524">
    <property type="term" value="F:ATP binding"/>
    <property type="evidence" value="ECO:0007669"/>
    <property type="project" value="UniProtKB-UniRule"/>
</dbReference>
<evidence type="ECO:0000256" key="10">
    <source>
        <dbReference type="ARBA" id="ARBA00022840"/>
    </source>
</evidence>
<dbReference type="RefSeq" id="WP_178348230.1">
    <property type="nucleotide sequence ID" value="NZ_JACRTE010000002.1"/>
</dbReference>
<keyword evidence="9 13" id="KW-0418">Kinase</keyword>
<evidence type="ECO:0000256" key="9">
    <source>
        <dbReference type="ARBA" id="ARBA00022777"/>
    </source>
</evidence>
<organism evidence="15 16">
    <name type="scientific">Qingrenia yutianensis</name>
    <dbReference type="NCBI Taxonomy" id="2763676"/>
    <lineage>
        <taxon>Bacteria</taxon>
        <taxon>Bacillati</taxon>
        <taxon>Bacillota</taxon>
        <taxon>Clostridia</taxon>
        <taxon>Eubacteriales</taxon>
        <taxon>Oscillospiraceae</taxon>
        <taxon>Qingrenia</taxon>
    </lineage>
</organism>
<comment type="function">
    <text evidence="1 13">Essential for recycling GMP and indirectly, cGMP.</text>
</comment>
<dbReference type="Pfam" id="PF00625">
    <property type="entry name" value="Guanylate_kin"/>
    <property type="match status" value="1"/>
</dbReference>
<evidence type="ECO:0000256" key="4">
    <source>
        <dbReference type="ARBA" id="ARBA00012961"/>
    </source>
</evidence>